<protein>
    <recommendedName>
        <fullName evidence="5 13">Aminopeptidase N</fullName>
        <ecNumber evidence="4 13">3.4.11.2</ecNumber>
    </recommendedName>
</protein>
<keyword evidence="10" id="KW-0862">Zinc</keyword>
<dbReference type="RefSeq" id="WP_005373171.1">
    <property type="nucleotide sequence ID" value="NZ_CM001475.1"/>
</dbReference>
<dbReference type="NCBIfam" id="TIGR02414">
    <property type="entry name" value="pepN_proteo"/>
    <property type="match status" value="1"/>
</dbReference>
<evidence type="ECO:0000256" key="13">
    <source>
        <dbReference type="NCBIfam" id="TIGR02414"/>
    </source>
</evidence>
<evidence type="ECO:0000313" key="18">
    <source>
        <dbReference type="EMBL" id="EIC30524.1"/>
    </source>
</evidence>
<organism evidence="18 19">
    <name type="scientific">Methylomicrobium album BG8</name>
    <dbReference type="NCBI Taxonomy" id="686340"/>
    <lineage>
        <taxon>Bacteria</taxon>
        <taxon>Pseudomonadati</taxon>
        <taxon>Pseudomonadota</taxon>
        <taxon>Gammaproteobacteria</taxon>
        <taxon>Methylococcales</taxon>
        <taxon>Methylococcaceae</taxon>
        <taxon>Methylomicrobium</taxon>
    </lineage>
</organism>
<dbReference type="Proteomes" id="UP000005090">
    <property type="component" value="Chromosome"/>
</dbReference>
<evidence type="ECO:0000256" key="12">
    <source>
        <dbReference type="ARBA" id="ARBA00059739"/>
    </source>
</evidence>
<dbReference type="InterPro" id="IPR042097">
    <property type="entry name" value="Aminopeptidase_N-like_N_sf"/>
</dbReference>
<dbReference type="Pfam" id="PF11940">
    <property type="entry name" value="DUF3458"/>
    <property type="match status" value="1"/>
</dbReference>
<comment type="catalytic activity">
    <reaction evidence="1">
        <text>Release of an N-terminal amino acid, Xaa-|-Yaa- from a peptide, amide or arylamide. Xaa is preferably Ala, but may be most amino acids including Pro (slow action). When a terminal hydrophobic residue is followed by a prolyl residue, the two may be released as an intact Xaa-Pro dipeptide.</text>
        <dbReference type="EC" id="3.4.11.2"/>
    </reaction>
</comment>
<keyword evidence="11" id="KW-0482">Metalloprotease</keyword>
<dbReference type="Gene3D" id="1.25.50.10">
    <property type="entry name" value="Peptidase M1, alanyl aminopeptidase, C-terminal domain"/>
    <property type="match status" value="1"/>
</dbReference>
<evidence type="ECO:0000259" key="16">
    <source>
        <dbReference type="Pfam" id="PF17432"/>
    </source>
</evidence>
<dbReference type="EC" id="3.4.11.2" evidence="4 13"/>
<dbReference type="AlphaFoldDB" id="H8GL43"/>
<dbReference type="FunFam" id="2.60.40.1840:FF:000001">
    <property type="entry name" value="Aminopeptidase N"/>
    <property type="match status" value="1"/>
</dbReference>
<reference evidence="18 19" key="1">
    <citation type="journal article" date="2013" name="Genome Announc.">
        <title>Genome Sequence of the Obligate Gammaproteobacterial Methanotroph Methylomicrobium album Strain BG8.</title>
        <authorList>
            <person name="Kits K.D."/>
            <person name="Kalyuzhnaya M.G."/>
            <person name="Klotz M.G."/>
            <person name="Jetten M.S."/>
            <person name="Op den Camp H.J."/>
            <person name="Vuilleumier S."/>
            <person name="Bringel F."/>
            <person name="Dispirito A.A."/>
            <person name="Murrell J.C."/>
            <person name="Bruce D."/>
            <person name="Cheng J.F."/>
            <person name="Copeland A."/>
            <person name="Goodwin L."/>
            <person name="Hauser L."/>
            <person name="Lajus A."/>
            <person name="Land M.L."/>
            <person name="Lapidus A."/>
            <person name="Lucas S."/>
            <person name="Medigue C."/>
            <person name="Pitluck S."/>
            <person name="Woyke T."/>
            <person name="Zeytun A."/>
            <person name="Stein L.Y."/>
        </authorList>
    </citation>
    <scope>NUCLEOTIDE SEQUENCE [LARGE SCALE GENOMIC DNA]</scope>
    <source>
        <strain evidence="18 19">BG8</strain>
    </source>
</reference>
<dbReference type="InterPro" id="IPR012779">
    <property type="entry name" value="Peptidase_M1_pepN"/>
</dbReference>
<keyword evidence="6 18" id="KW-0031">Aminopeptidase</keyword>
<dbReference type="MEROPS" id="M01.005"/>
<dbReference type="HOGENOM" id="CLU_007993_2_0_6"/>
<evidence type="ECO:0000259" key="17">
    <source>
        <dbReference type="Pfam" id="PF17900"/>
    </source>
</evidence>
<evidence type="ECO:0000256" key="5">
    <source>
        <dbReference type="ARBA" id="ARBA00015611"/>
    </source>
</evidence>
<evidence type="ECO:0000256" key="1">
    <source>
        <dbReference type="ARBA" id="ARBA00000098"/>
    </source>
</evidence>
<dbReference type="EMBL" id="CM001475">
    <property type="protein sequence ID" value="EIC30524.1"/>
    <property type="molecule type" value="Genomic_DNA"/>
</dbReference>
<feature type="domain" description="Peptidase M1 membrane alanine aminopeptidase" evidence="14">
    <location>
        <begin position="235"/>
        <end position="448"/>
    </location>
</feature>
<dbReference type="PANTHER" id="PTHR46322:SF1">
    <property type="entry name" value="PUROMYCIN-SENSITIVE AMINOPEPTIDASE"/>
    <property type="match status" value="1"/>
</dbReference>
<dbReference type="PRINTS" id="PR00756">
    <property type="entry name" value="ALADIPTASE"/>
</dbReference>
<evidence type="ECO:0000256" key="7">
    <source>
        <dbReference type="ARBA" id="ARBA00022670"/>
    </source>
</evidence>
<evidence type="ECO:0000256" key="10">
    <source>
        <dbReference type="ARBA" id="ARBA00022833"/>
    </source>
</evidence>
<dbReference type="InterPro" id="IPR037144">
    <property type="entry name" value="Peptidase_M1_pepN_C_sf"/>
</dbReference>
<gene>
    <name evidence="18" type="ORF">Metal_2835</name>
</gene>
<dbReference type="Pfam" id="PF01433">
    <property type="entry name" value="Peptidase_M1"/>
    <property type="match status" value="1"/>
</dbReference>
<dbReference type="Pfam" id="PF17432">
    <property type="entry name" value="DUF3458_C"/>
    <property type="match status" value="1"/>
</dbReference>
<dbReference type="SUPFAM" id="SSF55486">
    <property type="entry name" value="Metalloproteases ('zincins'), catalytic domain"/>
    <property type="match status" value="1"/>
</dbReference>
<evidence type="ECO:0000259" key="15">
    <source>
        <dbReference type="Pfam" id="PF11940"/>
    </source>
</evidence>
<dbReference type="Gene3D" id="2.60.40.1730">
    <property type="entry name" value="tricorn interacting facor f3 domain"/>
    <property type="match status" value="1"/>
</dbReference>
<evidence type="ECO:0000256" key="9">
    <source>
        <dbReference type="ARBA" id="ARBA00022801"/>
    </source>
</evidence>
<dbReference type="FunFam" id="3.30.2010.30:FF:000002">
    <property type="entry name" value="Putative aminopeptidase N"/>
    <property type="match status" value="1"/>
</dbReference>
<feature type="domain" description="Peptidase M1 alanyl aminopeptidase C-terminal" evidence="16">
    <location>
        <begin position="561"/>
        <end position="883"/>
    </location>
</feature>
<comment type="cofactor">
    <cofactor evidence="2">
        <name>Zn(2+)</name>
        <dbReference type="ChEBI" id="CHEBI:29105"/>
    </cofactor>
</comment>
<dbReference type="eggNOG" id="COG0308">
    <property type="taxonomic scope" value="Bacteria"/>
</dbReference>
<comment type="similarity">
    <text evidence="3">Belongs to the peptidase M1 family.</text>
</comment>
<dbReference type="SUPFAM" id="SSF63737">
    <property type="entry name" value="Leukotriene A4 hydrolase N-terminal domain"/>
    <property type="match status" value="1"/>
</dbReference>
<dbReference type="InterPro" id="IPR038438">
    <property type="entry name" value="PepN_Ig-like_sf"/>
</dbReference>
<evidence type="ECO:0000256" key="3">
    <source>
        <dbReference type="ARBA" id="ARBA00010136"/>
    </source>
</evidence>
<dbReference type="GO" id="GO:0006508">
    <property type="term" value="P:proteolysis"/>
    <property type="evidence" value="ECO:0007669"/>
    <property type="project" value="UniProtKB-UniRule"/>
</dbReference>
<keyword evidence="19" id="KW-1185">Reference proteome</keyword>
<dbReference type="InterPro" id="IPR035414">
    <property type="entry name" value="Peptidase_M1_pepN_Ig-like"/>
</dbReference>
<dbReference type="GO" id="GO:0008270">
    <property type="term" value="F:zinc ion binding"/>
    <property type="evidence" value="ECO:0007669"/>
    <property type="project" value="InterPro"/>
</dbReference>
<proteinExistence type="inferred from homology"/>
<dbReference type="GO" id="GO:0016285">
    <property type="term" value="F:alanyl aminopeptidase activity"/>
    <property type="evidence" value="ECO:0007669"/>
    <property type="project" value="UniProtKB-EC"/>
</dbReference>
<keyword evidence="8" id="KW-0479">Metal-binding</keyword>
<dbReference type="STRING" id="686340.Metal_2835"/>
<dbReference type="PANTHER" id="PTHR46322">
    <property type="entry name" value="PUROMYCIN-SENSITIVE AMINOPEPTIDASE"/>
    <property type="match status" value="1"/>
</dbReference>
<keyword evidence="7" id="KW-0645">Protease</keyword>
<name>H8GL43_METAL</name>
<evidence type="ECO:0000256" key="6">
    <source>
        <dbReference type="ARBA" id="ARBA00022438"/>
    </source>
</evidence>
<keyword evidence="9" id="KW-0378">Hydrolase</keyword>
<evidence type="ECO:0000256" key="11">
    <source>
        <dbReference type="ARBA" id="ARBA00023049"/>
    </source>
</evidence>
<dbReference type="GO" id="GO:0008237">
    <property type="term" value="F:metallopeptidase activity"/>
    <property type="evidence" value="ECO:0007669"/>
    <property type="project" value="UniProtKB-UniRule"/>
</dbReference>
<dbReference type="InterPro" id="IPR014782">
    <property type="entry name" value="Peptidase_M1_dom"/>
</dbReference>
<dbReference type="Pfam" id="PF17900">
    <property type="entry name" value="Peptidase_M1_N"/>
    <property type="match status" value="1"/>
</dbReference>
<evidence type="ECO:0000256" key="4">
    <source>
        <dbReference type="ARBA" id="ARBA00012564"/>
    </source>
</evidence>
<dbReference type="FunFam" id="1.10.390.10:FF:000002">
    <property type="entry name" value="Aminopeptidase N"/>
    <property type="match status" value="1"/>
</dbReference>
<dbReference type="FunFam" id="2.60.40.1730:FF:000005">
    <property type="entry name" value="Aminopeptidase N"/>
    <property type="match status" value="1"/>
</dbReference>
<dbReference type="InterPro" id="IPR027268">
    <property type="entry name" value="Peptidase_M4/M1_CTD_sf"/>
</dbReference>
<evidence type="ECO:0000256" key="8">
    <source>
        <dbReference type="ARBA" id="ARBA00022723"/>
    </source>
</evidence>
<dbReference type="Gene3D" id="2.60.40.1840">
    <property type="match status" value="1"/>
</dbReference>
<dbReference type="InterPro" id="IPR001930">
    <property type="entry name" value="Peptidase_M1"/>
</dbReference>
<evidence type="ECO:0000313" key="19">
    <source>
        <dbReference type="Proteomes" id="UP000005090"/>
    </source>
</evidence>
<evidence type="ECO:0000259" key="14">
    <source>
        <dbReference type="Pfam" id="PF01433"/>
    </source>
</evidence>
<comment type="function">
    <text evidence="12">Aminopeptidase N is involved in the degradation of intracellular peptides generated by protein breakdown during normal growth as well as in response to nutrient starvation.</text>
</comment>
<dbReference type="Gene3D" id="1.10.390.10">
    <property type="entry name" value="Neutral Protease Domain 2"/>
    <property type="match status" value="1"/>
</dbReference>
<dbReference type="InterPro" id="IPR045357">
    <property type="entry name" value="Aminopeptidase_N-like_N"/>
</dbReference>
<feature type="domain" description="Peptidase M1 alanyl aminopeptidase Ig-like fold" evidence="15">
    <location>
        <begin position="453"/>
        <end position="553"/>
    </location>
</feature>
<sequence>MRDSNPRTVYLKDYTVPEYLIHNVDLSFTLDEKNTRVVSRLTMCRNPASRSSDTSLTLTGENLKLVRVVLNEDSELGDKDYLQTPDSLIIHEVPQQRSFVLTIENTIDPKANTALEGLYLSNGMLCTQCEAEGFRKITYFLDRPDVMATFTTTIVGDKDRFPVLLSNGNRVGGGDLPDNRHWVSWKDPFKKPCYLFALVAGRLECVEDRFTTMSGRDIALQIFVEKHDLDKCDHAMQSLKHAMAWDEQVYGREYDLDLYMIVAVGHFNMGAMENKGLNIFNTKFVLARPDTATDADYENIEGVIGHEYFHNWTGNRITCRDWFQLSLKEGFTVFRDQEFTGDRTSRAVKRIEDVNMLRTRQFAEDAGPLAHPIRPDAYIEINNFYTLTVYEKGAEVVRMLHTLLGAAGFRKGSDLYFERHDGQAVTCDDFVSAMETANGVDLSQFRRWYAQAGTPVVGVAQHFDAAQKTLSLTLSQHCPPTPGQTAKEPLHIPVVTGLINRDGSPALCRLGENEAAAEQVVLELTQAKQAFVFSGLEEEPVVSLLRGFSAPVKPALNRPPEELAFLLSHDPDTFNRWDAGQQLAVQVMSGLIADYRNGAKLAVNPLLIDAYRKVLEQSWDDLSYFSLLMTLPSELYLTEQMRVVDVEAIHHAREAVARALAEQLREPLETLYLRYHRDESGRFDAGAIGRRRIKNTCLSYLAQLDADWARHWSLQQFNTAKNMTDQLAALTVIVNHPHPARQQCLDGFYRQWRHEALVIDKWFAAQAMSPMPGTYERVLGLLGHPAFDIRNPNRVRSLIGAFSQSNPLHFHAADGQGYRFLADRIIELNGLNPQVASRMVGALTSWRRYDENRQNRMKAELERIVSTEVISKDVYELAAKSLA</sequence>
<dbReference type="InterPro" id="IPR024601">
    <property type="entry name" value="Peptidase_M1_pepN_C"/>
</dbReference>
<accession>H8GL43</accession>
<dbReference type="Gene3D" id="3.30.2010.30">
    <property type="match status" value="1"/>
</dbReference>
<evidence type="ECO:0000256" key="2">
    <source>
        <dbReference type="ARBA" id="ARBA00001947"/>
    </source>
</evidence>
<feature type="domain" description="Aminopeptidase N-like N-terminal" evidence="17">
    <location>
        <begin position="25"/>
        <end position="195"/>
    </location>
</feature>
<dbReference type="CDD" id="cd09600">
    <property type="entry name" value="M1_APN"/>
    <property type="match status" value="1"/>
</dbReference>